<accession>A0A0D3DYN0</accession>
<evidence type="ECO:0000256" key="1">
    <source>
        <dbReference type="SAM" id="MobiDB-lite"/>
    </source>
</evidence>
<dbReference type="HOGENOM" id="CLU_1241655_0_0_1"/>
<organism evidence="3 4">
    <name type="scientific">Brassica oleracea var. oleracea</name>
    <dbReference type="NCBI Taxonomy" id="109376"/>
    <lineage>
        <taxon>Eukaryota</taxon>
        <taxon>Viridiplantae</taxon>
        <taxon>Streptophyta</taxon>
        <taxon>Embryophyta</taxon>
        <taxon>Tracheophyta</taxon>
        <taxon>Spermatophyta</taxon>
        <taxon>Magnoliopsida</taxon>
        <taxon>eudicotyledons</taxon>
        <taxon>Gunneridae</taxon>
        <taxon>Pentapetalae</taxon>
        <taxon>rosids</taxon>
        <taxon>malvids</taxon>
        <taxon>Brassicales</taxon>
        <taxon>Brassicaceae</taxon>
        <taxon>Brassiceae</taxon>
        <taxon>Brassica</taxon>
    </lineage>
</organism>
<feature type="signal peptide" evidence="2">
    <location>
        <begin position="1"/>
        <end position="27"/>
    </location>
</feature>
<dbReference type="Proteomes" id="UP000032141">
    <property type="component" value="Chromosome C8"/>
</dbReference>
<keyword evidence="2" id="KW-0732">Signal</keyword>
<evidence type="ECO:0008006" key="5">
    <source>
        <dbReference type="Google" id="ProtNLM"/>
    </source>
</evidence>
<evidence type="ECO:0000256" key="2">
    <source>
        <dbReference type="SAM" id="SignalP"/>
    </source>
</evidence>
<evidence type="ECO:0000313" key="4">
    <source>
        <dbReference type="Proteomes" id="UP000032141"/>
    </source>
</evidence>
<proteinExistence type="predicted"/>
<evidence type="ECO:0000313" key="3">
    <source>
        <dbReference type="EnsemblPlants" id="Bo8g114270.1"/>
    </source>
</evidence>
<reference evidence="3 4" key="1">
    <citation type="journal article" date="2014" name="Genome Biol.">
        <title>Transcriptome and methylome profiling reveals relics of genome dominance in the mesopolyploid Brassica oleracea.</title>
        <authorList>
            <person name="Parkin I.A."/>
            <person name="Koh C."/>
            <person name="Tang H."/>
            <person name="Robinson S.J."/>
            <person name="Kagale S."/>
            <person name="Clarke W.E."/>
            <person name="Town C.D."/>
            <person name="Nixon J."/>
            <person name="Krishnakumar V."/>
            <person name="Bidwell S.L."/>
            <person name="Denoeud F."/>
            <person name="Belcram H."/>
            <person name="Links M.G."/>
            <person name="Just J."/>
            <person name="Clarke C."/>
            <person name="Bender T."/>
            <person name="Huebert T."/>
            <person name="Mason A.S."/>
            <person name="Pires J.C."/>
            <person name="Barker G."/>
            <person name="Moore J."/>
            <person name="Walley P.G."/>
            <person name="Manoli S."/>
            <person name="Batley J."/>
            <person name="Edwards D."/>
            <person name="Nelson M.N."/>
            <person name="Wang X."/>
            <person name="Paterson A.H."/>
            <person name="King G."/>
            <person name="Bancroft I."/>
            <person name="Chalhoub B."/>
            <person name="Sharpe A.G."/>
        </authorList>
    </citation>
    <scope>NUCLEOTIDE SEQUENCE</scope>
    <source>
        <strain evidence="3 4">cv. TO1000</strain>
    </source>
</reference>
<feature type="region of interest" description="Disordered" evidence="1">
    <location>
        <begin position="144"/>
        <end position="169"/>
    </location>
</feature>
<dbReference type="EnsemblPlants" id="Bo8g114270.1">
    <property type="protein sequence ID" value="Bo8g114270.1"/>
    <property type="gene ID" value="Bo8g114270"/>
</dbReference>
<feature type="chain" id="PRO_5002260676" description="Neprosin activation peptide domain-containing protein" evidence="2">
    <location>
        <begin position="28"/>
        <end position="223"/>
    </location>
</feature>
<dbReference type="STRING" id="109376.A0A0D3DYN0"/>
<dbReference type="AlphaFoldDB" id="A0A0D3DYN0"/>
<reference evidence="3" key="2">
    <citation type="submission" date="2015-03" db="UniProtKB">
        <authorList>
            <consortium name="EnsemblPlants"/>
        </authorList>
    </citation>
    <scope>IDENTIFICATION</scope>
</reference>
<protein>
    <recommendedName>
        <fullName evidence="5">Neprosin activation peptide domain-containing protein</fullName>
    </recommendedName>
</protein>
<sequence length="223" mass="24024">MSLKRISLVIYILFIFHLHHNFPPVSSLPSSVDANHNTLPLINASPKPDVVSIEGKARELAVVIKRGGRGGGGGRSHSRGVGRVVPIHTAGAGAGGTHSSSGSLKVAYPTTLRDRLAHRAEAQAITGFLSVHLRAPGYAKWSGGREAAHVNTPRGRGSKSGGGHLSRGSFTTRLRGPVKVIRFPIDDYEILLHVADQHPNRFPKNRTRLLTLFKDLAITRLLN</sequence>
<name>A0A0D3DYN0_BRAOL</name>
<keyword evidence="4" id="KW-1185">Reference proteome</keyword>
<dbReference type="Gramene" id="Bo8g114270.1">
    <property type="protein sequence ID" value="Bo8g114270.1"/>
    <property type="gene ID" value="Bo8g114270"/>
</dbReference>